<dbReference type="Pfam" id="PF09925">
    <property type="entry name" value="DUF2157"/>
    <property type="match status" value="1"/>
</dbReference>
<feature type="transmembrane region" description="Helical" evidence="1">
    <location>
        <begin position="50"/>
        <end position="69"/>
    </location>
</feature>
<evidence type="ECO:0000256" key="1">
    <source>
        <dbReference type="SAM" id="Phobius"/>
    </source>
</evidence>
<comment type="caution">
    <text evidence="3">The sequence shown here is derived from an EMBL/GenBank/DDBJ whole genome shotgun (WGS) entry which is preliminary data.</text>
</comment>
<keyword evidence="1" id="KW-0472">Membrane</keyword>
<name>V8FWF3_9BURK</name>
<organism evidence="3 4">
    <name type="scientific">Pelistega indica</name>
    <dbReference type="NCBI Taxonomy" id="1414851"/>
    <lineage>
        <taxon>Bacteria</taxon>
        <taxon>Pseudomonadati</taxon>
        <taxon>Pseudomonadota</taxon>
        <taxon>Betaproteobacteria</taxon>
        <taxon>Burkholderiales</taxon>
        <taxon>Alcaligenaceae</taxon>
        <taxon>Pelistega</taxon>
    </lineage>
</organism>
<dbReference type="EMBL" id="AYSV01000103">
    <property type="protein sequence ID" value="ETD68604.1"/>
    <property type="molecule type" value="Genomic_DNA"/>
</dbReference>
<evidence type="ECO:0000313" key="4">
    <source>
        <dbReference type="Proteomes" id="UP000018766"/>
    </source>
</evidence>
<proteinExistence type="predicted"/>
<evidence type="ECO:0000313" key="3">
    <source>
        <dbReference type="EMBL" id="ETD68604.1"/>
    </source>
</evidence>
<reference evidence="3 4" key="1">
    <citation type="submission" date="2013-11" db="EMBL/GenBank/DDBJ databases">
        <title>Genomic analysis of Pelistega sp. HM-7.</title>
        <authorList>
            <person name="Kumbhare S.V."/>
            <person name="Shetty S.A."/>
            <person name="Sharma O."/>
            <person name="Dhotre D.P."/>
        </authorList>
    </citation>
    <scope>NUCLEOTIDE SEQUENCE [LARGE SCALE GENOMIC DNA]</scope>
    <source>
        <strain evidence="3 4">HM-7</strain>
    </source>
</reference>
<dbReference type="AlphaFoldDB" id="V8FWF3"/>
<feature type="transmembrane region" description="Helical" evidence="1">
    <location>
        <begin position="75"/>
        <end position="94"/>
    </location>
</feature>
<dbReference type="InterPro" id="IPR018677">
    <property type="entry name" value="DUF2157"/>
</dbReference>
<accession>V8FWF3</accession>
<dbReference type="Proteomes" id="UP000018766">
    <property type="component" value="Unassembled WGS sequence"/>
</dbReference>
<keyword evidence="1" id="KW-0812">Transmembrane</keyword>
<keyword evidence="4" id="KW-1185">Reference proteome</keyword>
<feature type="domain" description="DUF2157" evidence="2">
    <location>
        <begin position="17"/>
        <end position="94"/>
    </location>
</feature>
<keyword evidence="1" id="KW-1133">Transmembrane helix</keyword>
<evidence type="ECO:0000259" key="2">
    <source>
        <dbReference type="Pfam" id="PF09925"/>
    </source>
</evidence>
<gene>
    <name evidence="3" type="ORF">V757_10070</name>
</gene>
<sequence length="131" mass="14638">MNTTYPVNSFTSIKNHLIFISLLMGVGFSSSGIITWVAANWSVLSNSQKLYGTQGLFLPVVSLLVFFFYKKQWRSGSQGVAFLSAVVIGGLLALSDKFIKQVLIHGNYLLSGHYYKYLLYSLCPTLSTYLY</sequence>
<dbReference type="OrthoDB" id="4868247at2"/>
<dbReference type="RefSeq" id="WP_023952267.1">
    <property type="nucleotide sequence ID" value="NZ_AYSV01000103.1"/>
</dbReference>
<feature type="transmembrane region" description="Helical" evidence="1">
    <location>
        <begin position="16"/>
        <end position="38"/>
    </location>
</feature>
<protein>
    <recommendedName>
        <fullName evidence="2">DUF2157 domain-containing protein</fullName>
    </recommendedName>
</protein>